<evidence type="ECO:0000256" key="4">
    <source>
        <dbReference type="ARBA" id="ARBA00022679"/>
    </source>
</evidence>
<evidence type="ECO:0000256" key="1">
    <source>
        <dbReference type="ARBA" id="ARBA00000085"/>
    </source>
</evidence>
<sequence length="378" mass="41884">MEKNKLLKVLLVEDNETHAHLVRRHLKKARLSTIEATAAETLADAIAAASENEFDAVLLDLSLPDSEITETLPRFIDAVPSVPTIVLTSLDDLDFASSLVHQGADDFLVKSDIDSQILLRSIRYAIERKRSQRELADYAKRLERSNEELKHFAHTIAHEIRSPLSVVSCCLFLIREDYGQSFSDDCCESIDDAEAAIRGMSELVTELLNYSRVENDSAQFADIDLQPVFDDVITALRSEIERSAAEVTAGELPMVHGNEIQLRQVLKNLIGNAIKYCDPTRPPRVHVMCEEQDTEFQITVRDNGLGTPAASRELIFNPFTRVHESTGISGTGIGLSFCQRIIDNHGGSIGVVANQDVGSTFWFKLPKVSGHSADAIQK</sequence>
<keyword evidence="3 6" id="KW-0597">Phosphoprotein</keyword>
<keyword evidence="5" id="KW-0418">Kinase</keyword>
<evidence type="ECO:0000256" key="5">
    <source>
        <dbReference type="ARBA" id="ARBA00022777"/>
    </source>
</evidence>
<dbReference type="InterPro" id="IPR004358">
    <property type="entry name" value="Sig_transdc_His_kin-like_C"/>
</dbReference>
<dbReference type="PROSITE" id="PS50109">
    <property type="entry name" value="HIS_KIN"/>
    <property type="match status" value="1"/>
</dbReference>
<dbReference type="PRINTS" id="PR00344">
    <property type="entry name" value="BCTRLSENSOR"/>
</dbReference>
<keyword evidence="4 9" id="KW-0808">Transferase</keyword>
<dbReference type="SUPFAM" id="SSF55874">
    <property type="entry name" value="ATPase domain of HSP90 chaperone/DNA topoisomerase II/histidine kinase"/>
    <property type="match status" value="1"/>
</dbReference>
<dbReference type="Pfam" id="PF02518">
    <property type="entry name" value="HATPase_c"/>
    <property type="match status" value="1"/>
</dbReference>
<accession>A0ABX5XT32</accession>
<dbReference type="CDD" id="cd00156">
    <property type="entry name" value="REC"/>
    <property type="match status" value="1"/>
</dbReference>
<dbReference type="CDD" id="cd00082">
    <property type="entry name" value="HisKA"/>
    <property type="match status" value="1"/>
</dbReference>
<dbReference type="InterPro" id="IPR050351">
    <property type="entry name" value="BphY/WalK/GraS-like"/>
</dbReference>
<evidence type="ECO:0000256" key="6">
    <source>
        <dbReference type="PROSITE-ProRule" id="PRU00169"/>
    </source>
</evidence>
<comment type="catalytic activity">
    <reaction evidence="1">
        <text>ATP + protein L-histidine = ADP + protein N-phospho-L-histidine.</text>
        <dbReference type="EC" id="2.7.13.3"/>
    </reaction>
</comment>
<feature type="domain" description="Response regulatory" evidence="8">
    <location>
        <begin position="8"/>
        <end position="125"/>
    </location>
</feature>
<evidence type="ECO:0000313" key="9">
    <source>
        <dbReference type="EMBL" id="QDV85162.1"/>
    </source>
</evidence>
<dbReference type="EC" id="2.7.13.3" evidence="2"/>
<evidence type="ECO:0000259" key="8">
    <source>
        <dbReference type="PROSITE" id="PS50110"/>
    </source>
</evidence>
<dbReference type="InterPro" id="IPR003594">
    <property type="entry name" value="HATPase_dom"/>
</dbReference>
<dbReference type="SMART" id="SM00448">
    <property type="entry name" value="REC"/>
    <property type="match status" value="1"/>
</dbReference>
<dbReference type="InterPro" id="IPR003661">
    <property type="entry name" value="HisK_dim/P_dom"/>
</dbReference>
<dbReference type="Gene3D" id="1.10.287.130">
    <property type="match status" value="1"/>
</dbReference>
<dbReference type="PANTHER" id="PTHR42878">
    <property type="entry name" value="TWO-COMPONENT HISTIDINE KINASE"/>
    <property type="match status" value="1"/>
</dbReference>
<dbReference type="InterPro" id="IPR036890">
    <property type="entry name" value="HATPase_C_sf"/>
</dbReference>
<dbReference type="EMBL" id="CP036432">
    <property type="protein sequence ID" value="QDV85162.1"/>
    <property type="molecule type" value="Genomic_DNA"/>
</dbReference>
<dbReference type="Gene3D" id="3.40.50.2300">
    <property type="match status" value="1"/>
</dbReference>
<evidence type="ECO:0000313" key="10">
    <source>
        <dbReference type="Proteomes" id="UP000318081"/>
    </source>
</evidence>
<organism evidence="9 10">
    <name type="scientific">Stieleria magnilauensis</name>
    <dbReference type="NCBI Taxonomy" id="2527963"/>
    <lineage>
        <taxon>Bacteria</taxon>
        <taxon>Pseudomonadati</taxon>
        <taxon>Planctomycetota</taxon>
        <taxon>Planctomycetia</taxon>
        <taxon>Pirellulales</taxon>
        <taxon>Pirellulaceae</taxon>
        <taxon>Stieleria</taxon>
    </lineage>
</organism>
<dbReference type="Gene3D" id="3.30.565.10">
    <property type="entry name" value="Histidine kinase-like ATPase, C-terminal domain"/>
    <property type="match status" value="1"/>
</dbReference>
<dbReference type="Proteomes" id="UP000318081">
    <property type="component" value="Chromosome"/>
</dbReference>
<evidence type="ECO:0000256" key="2">
    <source>
        <dbReference type="ARBA" id="ARBA00012438"/>
    </source>
</evidence>
<dbReference type="PANTHER" id="PTHR42878:SF15">
    <property type="entry name" value="BACTERIOPHYTOCHROME"/>
    <property type="match status" value="1"/>
</dbReference>
<gene>
    <name evidence="9" type="primary">cph1_7</name>
    <name evidence="9" type="ORF">TBK1r_41160</name>
</gene>
<dbReference type="InterPro" id="IPR005467">
    <property type="entry name" value="His_kinase_dom"/>
</dbReference>
<evidence type="ECO:0000256" key="3">
    <source>
        <dbReference type="ARBA" id="ARBA00022553"/>
    </source>
</evidence>
<dbReference type="InterPro" id="IPR001789">
    <property type="entry name" value="Sig_transdc_resp-reg_receiver"/>
</dbReference>
<dbReference type="SMART" id="SM00387">
    <property type="entry name" value="HATPase_c"/>
    <property type="match status" value="1"/>
</dbReference>
<dbReference type="SMART" id="SM00388">
    <property type="entry name" value="HisKA"/>
    <property type="match status" value="1"/>
</dbReference>
<feature type="modified residue" description="4-aspartylphosphate" evidence="6">
    <location>
        <position position="60"/>
    </location>
</feature>
<protein>
    <recommendedName>
        <fullName evidence="2">histidine kinase</fullName>
        <ecNumber evidence="2">2.7.13.3</ecNumber>
    </recommendedName>
</protein>
<dbReference type="RefSeq" id="WP_419580176.1">
    <property type="nucleotide sequence ID" value="NZ_CP036432.1"/>
</dbReference>
<dbReference type="SUPFAM" id="SSF52172">
    <property type="entry name" value="CheY-like"/>
    <property type="match status" value="1"/>
</dbReference>
<dbReference type="Pfam" id="PF00512">
    <property type="entry name" value="HisKA"/>
    <property type="match status" value="1"/>
</dbReference>
<feature type="domain" description="Histidine kinase" evidence="7">
    <location>
        <begin position="155"/>
        <end position="369"/>
    </location>
</feature>
<dbReference type="PROSITE" id="PS50110">
    <property type="entry name" value="RESPONSE_REGULATORY"/>
    <property type="match status" value="1"/>
</dbReference>
<dbReference type="Pfam" id="PF00072">
    <property type="entry name" value="Response_reg"/>
    <property type="match status" value="1"/>
</dbReference>
<evidence type="ECO:0000259" key="7">
    <source>
        <dbReference type="PROSITE" id="PS50109"/>
    </source>
</evidence>
<dbReference type="GO" id="GO:0004673">
    <property type="term" value="F:protein histidine kinase activity"/>
    <property type="evidence" value="ECO:0007669"/>
    <property type="project" value="UniProtKB-EC"/>
</dbReference>
<keyword evidence="10" id="KW-1185">Reference proteome</keyword>
<proteinExistence type="predicted"/>
<reference evidence="9 10" key="1">
    <citation type="submission" date="2019-02" db="EMBL/GenBank/DDBJ databases">
        <title>Deep-cultivation of Planctomycetes and their phenomic and genomic characterization uncovers novel biology.</title>
        <authorList>
            <person name="Wiegand S."/>
            <person name="Jogler M."/>
            <person name="Boedeker C."/>
            <person name="Pinto D."/>
            <person name="Vollmers J."/>
            <person name="Rivas-Marin E."/>
            <person name="Kohn T."/>
            <person name="Peeters S.H."/>
            <person name="Heuer A."/>
            <person name="Rast P."/>
            <person name="Oberbeckmann S."/>
            <person name="Bunk B."/>
            <person name="Jeske O."/>
            <person name="Meyerdierks A."/>
            <person name="Storesund J.E."/>
            <person name="Kallscheuer N."/>
            <person name="Luecker S."/>
            <person name="Lage O.M."/>
            <person name="Pohl T."/>
            <person name="Merkel B.J."/>
            <person name="Hornburger P."/>
            <person name="Mueller R.-W."/>
            <person name="Bruemmer F."/>
            <person name="Labrenz M."/>
            <person name="Spormann A.M."/>
            <person name="Op den Camp H."/>
            <person name="Overmann J."/>
            <person name="Amann R."/>
            <person name="Jetten M.S.M."/>
            <person name="Mascher T."/>
            <person name="Medema M.H."/>
            <person name="Devos D.P."/>
            <person name="Kaster A.-K."/>
            <person name="Ovreas L."/>
            <person name="Rohde M."/>
            <person name="Galperin M.Y."/>
            <person name="Jogler C."/>
        </authorList>
    </citation>
    <scope>NUCLEOTIDE SEQUENCE [LARGE SCALE GENOMIC DNA]</scope>
    <source>
        <strain evidence="9 10">TBK1r</strain>
    </source>
</reference>
<name>A0ABX5XT32_9BACT</name>
<dbReference type="InterPro" id="IPR011006">
    <property type="entry name" value="CheY-like_superfamily"/>
</dbReference>